<feature type="region of interest" description="Disordered" evidence="4">
    <location>
        <begin position="1542"/>
        <end position="1568"/>
    </location>
</feature>
<name>A0A165YAP6_9AGAM</name>
<accession>A0A165YAP6</accession>
<feature type="compositionally biased region" description="Low complexity" evidence="4">
    <location>
        <begin position="700"/>
        <end position="709"/>
    </location>
</feature>
<evidence type="ECO:0000256" key="3">
    <source>
        <dbReference type="ARBA" id="ARBA00022927"/>
    </source>
</evidence>
<evidence type="ECO:0000313" key="8">
    <source>
        <dbReference type="EMBL" id="KZP09371.1"/>
    </source>
</evidence>
<evidence type="ECO:0000313" key="9">
    <source>
        <dbReference type="Proteomes" id="UP000076532"/>
    </source>
</evidence>
<dbReference type="Pfam" id="PF16206">
    <property type="entry name" value="Mon2_C"/>
    <property type="match status" value="2"/>
</dbReference>
<evidence type="ECO:0000256" key="4">
    <source>
        <dbReference type="SAM" id="MobiDB-lite"/>
    </source>
</evidence>
<gene>
    <name evidence="8" type="ORF">FIBSPDRAFT_802196</name>
</gene>
<dbReference type="Pfam" id="PF12783">
    <property type="entry name" value="Sec7-like_HUS"/>
    <property type="match status" value="1"/>
</dbReference>
<feature type="domain" description="Mon2 C-terminal" evidence="6">
    <location>
        <begin position="1051"/>
        <end position="1221"/>
    </location>
</feature>
<evidence type="ECO:0000259" key="5">
    <source>
        <dbReference type="Pfam" id="PF12783"/>
    </source>
</evidence>
<feature type="domain" description="Mon2 C-terminal" evidence="6">
    <location>
        <begin position="1373"/>
        <end position="1540"/>
    </location>
</feature>
<evidence type="ECO:0000259" key="7">
    <source>
        <dbReference type="Pfam" id="PF16213"/>
    </source>
</evidence>
<protein>
    <recommendedName>
        <fullName evidence="10">Protein MON2 homolog</fullName>
    </recommendedName>
</protein>
<keyword evidence="9" id="KW-1185">Reference proteome</keyword>
<dbReference type="PANTHER" id="PTHR10663:SF333">
    <property type="entry name" value="PROTEIN MON2 HOMOLOG"/>
    <property type="match status" value="1"/>
</dbReference>
<evidence type="ECO:0000256" key="2">
    <source>
        <dbReference type="ARBA" id="ARBA00022448"/>
    </source>
</evidence>
<feature type="compositionally biased region" description="Low complexity" evidence="4">
    <location>
        <begin position="1553"/>
        <end position="1562"/>
    </location>
</feature>
<dbReference type="InterPro" id="IPR032691">
    <property type="entry name" value="Mon2/Sec7/BIG1-like_HUS"/>
</dbReference>
<feature type="domain" description="Mon2/Sec7/BIG1-like dimerisation and cyclophilin-binding" evidence="7">
    <location>
        <begin position="4"/>
        <end position="175"/>
    </location>
</feature>
<dbReference type="GO" id="GO:0005794">
    <property type="term" value="C:Golgi apparatus"/>
    <property type="evidence" value="ECO:0007669"/>
    <property type="project" value="UniProtKB-ARBA"/>
</dbReference>
<keyword evidence="3" id="KW-0653">Protein transport</keyword>
<dbReference type="SUPFAM" id="SSF48371">
    <property type="entry name" value="ARM repeat"/>
    <property type="match status" value="2"/>
</dbReference>
<feature type="domain" description="Mon2/Sec7/BIG1-like HUS" evidence="5">
    <location>
        <begin position="202"/>
        <end position="367"/>
    </location>
</feature>
<reference evidence="8 9" key="1">
    <citation type="journal article" date="2016" name="Mol. Biol. Evol.">
        <title>Comparative Genomics of Early-Diverging Mushroom-Forming Fungi Provides Insights into the Origins of Lignocellulose Decay Capabilities.</title>
        <authorList>
            <person name="Nagy L.G."/>
            <person name="Riley R."/>
            <person name="Tritt A."/>
            <person name="Adam C."/>
            <person name="Daum C."/>
            <person name="Floudas D."/>
            <person name="Sun H."/>
            <person name="Yadav J.S."/>
            <person name="Pangilinan J."/>
            <person name="Larsson K.H."/>
            <person name="Matsuura K."/>
            <person name="Barry K."/>
            <person name="Labutti K."/>
            <person name="Kuo R."/>
            <person name="Ohm R.A."/>
            <person name="Bhattacharya S.S."/>
            <person name="Shirouzu T."/>
            <person name="Yoshinaga Y."/>
            <person name="Martin F.M."/>
            <person name="Grigoriev I.V."/>
            <person name="Hibbett D.S."/>
        </authorList>
    </citation>
    <scope>NUCLEOTIDE SEQUENCE [LARGE SCALE GENOMIC DNA]</scope>
    <source>
        <strain evidence="8 9">CBS 109695</strain>
    </source>
</reference>
<dbReference type="PANTHER" id="PTHR10663">
    <property type="entry name" value="GUANYL-NUCLEOTIDE EXCHANGE FACTOR"/>
    <property type="match status" value="1"/>
</dbReference>
<evidence type="ECO:0008006" key="10">
    <source>
        <dbReference type="Google" id="ProtNLM"/>
    </source>
</evidence>
<dbReference type="OrthoDB" id="294853at2759"/>
<organism evidence="8 9">
    <name type="scientific">Athelia psychrophila</name>
    <dbReference type="NCBI Taxonomy" id="1759441"/>
    <lineage>
        <taxon>Eukaryota</taxon>
        <taxon>Fungi</taxon>
        <taxon>Dikarya</taxon>
        <taxon>Basidiomycota</taxon>
        <taxon>Agaricomycotina</taxon>
        <taxon>Agaricomycetes</taxon>
        <taxon>Agaricomycetidae</taxon>
        <taxon>Atheliales</taxon>
        <taxon>Atheliaceae</taxon>
        <taxon>Athelia</taxon>
    </lineage>
</organism>
<sequence length="1794" mass="194867">MSSLAFLVTELQSLASETRRKHPEIREAAEKSLTILRASPEQATANLAADGPQSEDLLRPVFMGCATKNAKVVGISLGSLQRLIALKAVPQSAVPLIINTMTDAVSQGVDIQLRILQTLLSLITNFPAVHGELLGDALLLCFKLQESRIAVVSSTAAATLRQLVMFVVDKVVDEDRQGVVDSALMSEQTLPDGSKKELGPSARDAYAVFEDLCLLANAEKPHFLNLDYLHKTFALELIESVLTNYHDLFRVHTELLLLLQHHLCPLLLKSLSDRPVFPLTLRSTRVVFLLLKQFSLELYTEAEVFLMLLIRIIGGDFDGGSSADHGHSARPQWMRVIAMEILRGLCTDAELIRNVYTRYDAAETGSKVFSSLITALKRLMTEKPALLGVGSQMFGLGVSSHLGDGPSPSTSSFDVSGMAGMVATAASATVSGVVGMMGSGGGLSLQGSAMKLQCIDQLDKADSPPIPEAYVYLLGVQCLVSLCEGFAAFTGPLYSALVMQKPRTAGESVIRAPPALDLSTLPPDEPQKQQLCTVRDMVEQGWPALLAALSFIISTNLSDELFVDVLSSFQAMANVSGMLGLSTPRDAFFTSLSKLAIPSRVVSSLDSYAEPATPRTATMLSENLGLTGPAQAPGLSERNLACLKVLLSSALFLAGSLGESWFGILEALQNADYVLNAKGLQSNSSRRNSTYNPAHGGAGSRSVSGAGPPSQGPRHPLLSDLDTENVQNAIQRLFDASKNLEDTAFRDFVNALCKLSSEMIGMQSDTGHGLTIPDADSAEDLLNPAGLSPTTAHRRRVSGIHLPKTLRSGDFGINKLGAVAVLNIHRLIYRSPEIAWNTTTTHLLNIIRLSTAPQAIRFQAARILDDILIIVPRNLSSAGELQAKVQRQVLDVLAQQVIPEASHSSLTTSTGAELRRMGLETLHQILEASGHTLVVGWETIFEMLGSVCRPPPSARSNEIAATASNLNRPRLAPLGHPSDKSYAVLIKIAFQSLTLVCDSVSSLSPQHLRLCISTLGQFGRQADTNIALTAAESLLWSVSDSIQAKRKDAAQEPEYSAIWMFLLLEVLGLCSDERAEVRVGAIQTLFRTMQLYGATLSLETWEECIWKVTFPLLDSITAEIRHRAASPSIAQPPADGGSPQKTWDESKILAIQSVGSIIHDFLTSKIMRLESFTKTWDVFVNHMQDSVLLDDRMLSAPALRCLEKAVKATAGAEQALIPRVSEAWERVWQACDRIGDAVMARPTELAVEGALPYQPFTQDSLVALVDVIRSTRDVSRRVDGVEWSLERLTRLMALLKGVLTYTNSPDFRPDVDGLTPVQTVVMDAFDGIDLSVPGSPSLFMRDLSEFSTLPFLAAFDVQTSGPSGKSSAPKKRITYIGLVKRTMPLLVDLFSRFRDNIDIYVDGTLETVISAYSIPIKMKYDCPPSAKFGKADPLWKTATTCFLRIVKESAQQLGDLGKDIPNDRIEGMWRQIIDVFRGGILADCSVADSFSLEMQEAEENFDLALIASLEIDVIPQLGDMRIPDALVAELAKVLRQGSCLHEADLPRSPPPVAASKTPSHKSSPSHDFETVNMHEFGNTFSGESLPRERFSYWCFDLLFLICSDTAKDQELSRRRVAALSAPALLNRCQSTLVRYVADEALRGNLPFPRAREDELLYVLRKLLELRLWHGTLWAAMSDAPSTHCLQQPAIDSTLPPAELIQDSVKRSSVAHLFQLYHVLGDIASIPRKTPLGWVMAEPASPTSPSAKGVAAASSGTIGVSPQKGDVVELDARLLARDCLRAIGQEMGMGLGNRN</sequence>
<feature type="region of interest" description="Disordered" evidence="4">
    <location>
        <begin position="684"/>
        <end position="719"/>
    </location>
</feature>
<dbReference type="InterPro" id="IPR032817">
    <property type="entry name" value="Mon2_C"/>
</dbReference>
<proteinExistence type="inferred from homology"/>
<comment type="similarity">
    <text evidence="1">Belongs to the MON2 family.</text>
</comment>
<dbReference type="GO" id="GO:0015031">
    <property type="term" value="P:protein transport"/>
    <property type="evidence" value="ECO:0007669"/>
    <property type="project" value="UniProtKB-KW"/>
</dbReference>
<keyword evidence="2" id="KW-0813">Transport</keyword>
<evidence type="ECO:0000256" key="1">
    <source>
        <dbReference type="ARBA" id="ARBA00008144"/>
    </source>
</evidence>
<dbReference type="EMBL" id="KV417702">
    <property type="protein sequence ID" value="KZP09371.1"/>
    <property type="molecule type" value="Genomic_DNA"/>
</dbReference>
<dbReference type="Proteomes" id="UP000076532">
    <property type="component" value="Unassembled WGS sequence"/>
</dbReference>
<evidence type="ECO:0000259" key="6">
    <source>
        <dbReference type="Pfam" id="PF16206"/>
    </source>
</evidence>
<dbReference type="InterPro" id="IPR032629">
    <property type="entry name" value="DCB_dom"/>
</dbReference>
<dbReference type="STRING" id="436010.A0A165YAP6"/>
<dbReference type="InterPro" id="IPR016024">
    <property type="entry name" value="ARM-type_fold"/>
</dbReference>
<dbReference type="Pfam" id="PF16213">
    <property type="entry name" value="DCB"/>
    <property type="match status" value="1"/>
</dbReference>